<feature type="region of interest" description="Disordered" evidence="1">
    <location>
        <begin position="26"/>
        <end position="59"/>
    </location>
</feature>
<reference evidence="2 3" key="2">
    <citation type="submission" date="2020-07" db="EMBL/GenBank/DDBJ databases">
        <title>Genome assembly of wild tea tree DASZ reveals pedigree and selection history of tea varieties.</title>
        <authorList>
            <person name="Zhang W."/>
        </authorList>
    </citation>
    <scope>NUCLEOTIDE SEQUENCE [LARGE SCALE GENOMIC DNA]</scope>
    <source>
        <strain evidence="3">cv. G240</strain>
        <tissue evidence="2">Leaf</tissue>
    </source>
</reference>
<keyword evidence="3" id="KW-1185">Reference proteome</keyword>
<accession>A0A7J7HNR9</accession>
<proteinExistence type="predicted"/>
<dbReference type="AlphaFoldDB" id="A0A7J7HNR9"/>
<protein>
    <submittedName>
        <fullName evidence="2">Uncharacterized protein</fullName>
    </submittedName>
</protein>
<comment type="caution">
    <text evidence="2">The sequence shown here is derived from an EMBL/GenBank/DDBJ whole genome shotgun (WGS) entry which is preliminary data.</text>
</comment>
<reference evidence="3" key="1">
    <citation type="journal article" date="2020" name="Nat. Commun.">
        <title>Genome assembly of wild tea tree DASZ reveals pedigree and selection history of tea varieties.</title>
        <authorList>
            <person name="Zhang W."/>
            <person name="Zhang Y."/>
            <person name="Qiu H."/>
            <person name="Guo Y."/>
            <person name="Wan H."/>
            <person name="Zhang X."/>
            <person name="Scossa F."/>
            <person name="Alseekh S."/>
            <person name="Zhang Q."/>
            <person name="Wang P."/>
            <person name="Xu L."/>
            <person name="Schmidt M.H."/>
            <person name="Jia X."/>
            <person name="Li D."/>
            <person name="Zhu A."/>
            <person name="Guo F."/>
            <person name="Chen W."/>
            <person name="Ni D."/>
            <person name="Usadel B."/>
            <person name="Fernie A.R."/>
            <person name="Wen W."/>
        </authorList>
    </citation>
    <scope>NUCLEOTIDE SEQUENCE [LARGE SCALE GENOMIC DNA]</scope>
    <source>
        <strain evidence="3">cv. G240</strain>
    </source>
</reference>
<organism evidence="2 3">
    <name type="scientific">Camellia sinensis</name>
    <name type="common">Tea plant</name>
    <name type="synonym">Thea sinensis</name>
    <dbReference type="NCBI Taxonomy" id="4442"/>
    <lineage>
        <taxon>Eukaryota</taxon>
        <taxon>Viridiplantae</taxon>
        <taxon>Streptophyta</taxon>
        <taxon>Embryophyta</taxon>
        <taxon>Tracheophyta</taxon>
        <taxon>Spermatophyta</taxon>
        <taxon>Magnoliopsida</taxon>
        <taxon>eudicotyledons</taxon>
        <taxon>Gunneridae</taxon>
        <taxon>Pentapetalae</taxon>
        <taxon>asterids</taxon>
        <taxon>Ericales</taxon>
        <taxon>Theaceae</taxon>
        <taxon>Camellia</taxon>
    </lineage>
</organism>
<feature type="compositionally biased region" description="Low complexity" evidence="1">
    <location>
        <begin position="29"/>
        <end position="42"/>
    </location>
</feature>
<evidence type="ECO:0000256" key="1">
    <source>
        <dbReference type="SAM" id="MobiDB-lite"/>
    </source>
</evidence>
<evidence type="ECO:0000313" key="2">
    <source>
        <dbReference type="EMBL" id="KAF5954500.1"/>
    </source>
</evidence>
<evidence type="ECO:0000313" key="3">
    <source>
        <dbReference type="Proteomes" id="UP000593564"/>
    </source>
</evidence>
<name>A0A7J7HNR9_CAMSI</name>
<gene>
    <name evidence="2" type="ORF">HYC85_007356</name>
</gene>
<sequence>MNFIGKGGKDGPRETWPHNVCVSPRLKVEGSSSSSGLVKGSKPFSERRSKGNRGNEVCRKRSGLGRKEVGCERKSYDPTICGTPKILGAEESSSWHPSQLPMLVSCGSL</sequence>
<dbReference type="EMBL" id="JACBKZ010000003">
    <property type="protein sequence ID" value="KAF5954500.1"/>
    <property type="molecule type" value="Genomic_DNA"/>
</dbReference>
<dbReference type="Proteomes" id="UP000593564">
    <property type="component" value="Unassembled WGS sequence"/>
</dbReference>